<sequence length="146" mass="16803">MAAEFLTHGTYAIKNAAYQDRVIDVRDARSEPNTPIIGYSYHKGENQQWEVEQFPGNVYQLRSKLITVGGTPIFFAQSTIRVYPPMIATQPYPQQWSIEPVGDGLFRIHFPYMDGVATLPDEREKAQLIIAPWEGLENQKWRFENV</sequence>
<dbReference type="Pfam" id="PF14200">
    <property type="entry name" value="RicinB_lectin_2"/>
    <property type="match status" value="1"/>
</dbReference>
<reference evidence="2" key="1">
    <citation type="submission" date="2022-10" db="EMBL/GenBank/DDBJ databases">
        <title>The complete genomes of actinobacterial strains from the NBC collection.</title>
        <authorList>
            <person name="Joergensen T.S."/>
            <person name="Alvarez Arevalo M."/>
            <person name="Sterndorff E.B."/>
            <person name="Faurdal D."/>
            <person name="Vuksanovic O."/>
            <person name="Mourched A.-S."/>
            <person name="Charusanti P."/>
            <person name="Shaw S."/>
            <person name="Blin K."/>
            <person name="Weber T."/>
        </authorList>
    </citation>
    <scope>NUCLEOTIDE SEQUENCE</scope>
    <source>
        <strain evidence="2">NBC_00060</strain>
    </source>
</reference>
<gene>
    <name evidence="2" type="ORF">OHV25_16175</name>
</gene>
<feature type="domain" description="Ricin B lectin" evidence="1">
    <location>
        <begin position="7"/>
        <end position="64"/>
    </location>
</feature>
<protein>
    <submittedName>
        <fullName evidence="2">RICIN domain-containing protein</fullName>
    </submittedName>
</protein>
<dbReference type="EMBL" id="CP108253">
    <property type="protein sequence ID" value="WTU41021.1"/>
    <property type="molecule type" value="Genomic_DNA"/>
</dbReference>
<dbReference type="InterPro" id="IPR000772">
    <property type="entry name" value="Ricin_B_lectin"/>
</dbReference>
<dbReference type="CDD" id="cd23422">
    <property type="entry name" value="beta-trefoil_Ricin_MPL_CNL"/>
    <property type="match status" value="1"/>
</dbReference>
<dbReference type="Gene3D" id="2.80.10.50">
    <property type="match status" value="1"/>
</dbReference>
<name>A0AAU2H210_9ACTN</name>
<proteinExistence type="predicted"/>
<accession>A0AAU2H210</accession>
<evidence type="ECO:0000313" key="2">
    <source>
        <dbReference type="EMBL" id="WTU41021.1"/>
    </source>
</evidence>
<dbReference type="InterPro" id="IPR035992">
    <property type="entry name" value="Ricin_B-like_lectins"/>
</dbReference>
<dbReference type="AlphaFoldDB" id="A0AAU2H210"/>
<organism evidence="2">
    <name type="scientific">Streptomyces sp. NBC_00060</name>
    <dbReference type="NCBI Taxonomy" id="2975636"/>
    <lineage>
        <taxon>Bacteria</taxon>
        <taxon>Bacillati</taxon>
        <taxon>Actinomycetota</taxon>
        <taxon>Actinomycetes</taxon>
        <taxon>Kitasatosporales</taxon>
        <taxon>Streptomycetaceae</taxon>
        <taxon>Streptomyces</taxon>
    </lineage>
</organism>
<evidence type="ECO:0000259" key="1">
    <source>
        <dbReference type="Pfam" id="PF14200"/>
    </source>
</evidence>
<dbReference type="SUPFAM" id="SSF50370">
    <property type="entry name" value="Ricin B-like lectins"/>
    <property type="match status" value="1"/>
</dbReference>